<sequence length="390" mass="45910">MENKLTEINLWQFTNNKNDIAYLESISNLHKTSESFTEYREITPLVKNNQFDIKIKAKNDAHILINNKYEIVIGGWGNTKSVIRRGIQGTSLCEKIQSGVLNEKNYKNFKIKLSNGNLIVENFMIASVEDREIRSIKIHTGYGSSGFWDYEETQKKNIKLFDTKKRFGISNWAEPYEYYLDYDFDLFLKIDDDIVYIDLNRYDEFINYIVSNPDKNFVFPNMVNHAVSLFYNNKNGLIPNYVIGDLYAGKNSPDEIYNYYTDGNVAKKVHEYFLKNISVFINNNLAPISLDDHKESICMFGINKKNYNRSFNKTNVEKKTIRNYYGHEFKTNFKNFNDEIYVYNLNGNVLYPRFVTVHYQFGPQIKNGLDESFLSEYKKNSLENTKKRCY</sequence>
<dbReference type="InterPro" id="IPR022041">
    <property type="entry name" value="Methyltransf_FA"/>
</dbReference>
<comment type="caution">
    <text evidence="2">The sequence shown here is derived from an EMBL/GenBank/DDBJ whole genome shotgun (WGS) entry which is preliminary data.</text>
</comment>
<dbReference type="OrthoDB" id="6044186at2759"/>
<evidence type="ECO:0000313" key="2">
    <source>
        <dbReference type="EMBL" id="ORY24520.1"/>
    </source>
</evidence>
<evidence type="ECO:0000313" key="3">
    <source>
        <dbReference type="Proteomes" id="UP000193920"/>
    </source>
</evidence>
<dbReference type="AlphaFoldDB" id="A0A1Y2AQE5"/>
<keyword evidence="3" id="KW-1185">Reference proteome</keyword>
<proteinExistence type="predicted"/>
<dbReference type="Pfam" id="PF12248">
    <property type="entry name" value="Methyltransf_FA"/>
    <property type="match status" value="1"/>
</dbReference>
<dbReference type="EMBL" id="MCOG01000221">
    <property type="protein sequence ID" value="ORY24520.1"/>
    <property type="molecule type" value="Genomic_DNA"/>
</dbReference>
<evidence type="ECO:0000259" key="1">
    <source>
        <dbReference type="Pfam" id="PF12248"/>
    </source>
</evidence>
<organism evidence="2 3">
    <name type="scientific">Neocallimastix californiae</name>
    <dbReference type="NCBI Taxonomy" id="1754190"/>
    <lineage>
        <taxon>Eukaryota</taxon>
        <taxon>Fungi</taxon>
        <taxon>Fungi incertae sedis</taxon>
        <taxon>Chytridiomycota</taxon>
        <taxon>Chytridiomycota incertae sedis</taxon>
        <taxon>Neocallimastigomycetes</taxon>
        <taxon>Neocallimastigales</taxon>
        <taxon>Neocallimastigaceae</taxon>
        <taxon>Neocallimastix</taxon>
    </lineage>
</organism>
<protein>
    <recommendedName>
        <fullName evidence="1">Farnesoic acid O-methyl transferase domain-containing protein</fullName>
    </recommendedName>
</protein>
<reference evidence="2 3" key="1">
    <citation type="submission" date="2016-08" db="EMBL/GenBank/DDBJ databases">
        <title>A Parts List for Fungal Cellulosomes Revealed by Comparative Genomics.</title>
        <authorList>
            <consortium name="DOE Joint Genome Institute"/>
            <person name="Haitjema C.H."/>
            <person name="Gilmore S.P."/>
            <person name="Henske J.K."/>
            <person name="Solomon K.V."/>
            <person name="De Groot R."/>
            <person name="Kuo A."/>
            <person name="Mondo S.J."/>
            <person name="Salamov A.A."/>
            <person name="Labutti K."/>
            <person name="Zhao Z."/>
            <person name="Chiniquy J."/>
            <person name="Barry K."/>
            <person name="Brewer H.M."/>
            <person name="Purvine S.O."/>
            <person name="Wright A.T."/>
            <person name="Boxma B."/>
            <person name="Van Alen T."/>
            <person name="Hackstein J.H."/>
            <person name="Baker S.E."/>
            <person name="Grigoriev I.V."/>
            <person name="O'Malley M.A."/>
        </authorList>
    </citation>
    <scope>NUCLEOTIDE SEQUENCE [LARGE SCALE GENOMIC DNA]</scope>
    <source>
        <strain evidence="2 3">G1</strain>
    </source>
</reference>
<name>A0A1Y2AQE5_9FUNG</name>
<feature type="domain" description="Farnesoic acid O-methyl transferase" evidence="1">
    <location>
        <begin position="38"/>
        <end position="120"/>
    </location>
</feature>
<accession>A0A1Y2AQE5</accession>
<gene>
    <name evidence="2" type="ORF">LY90DRAFT_706549</name>
</gene>
<feature type="non-terminal residue" evidence="2">
    <location>
        <position position="390"/>
    </location>
</feature>
<dbReference type="Proteomes" id="UP000193920">
    <property type="component" value="Unassembled WGS sequence"/>
</dbReference>